<feature type="region of interest" description="Disordered" evidence="1">
    <location>
        <begin position="125"/>
        <end position="149"/>
    </location>
</feature>
<evidence type="ECO:0000313" key="3">
    <source>
        <dbReference type="Proteomes" id="UP000433876"/>
    </source>
</evidence>
<feature type="region of interest" description="Disordered" evidence="1">
    <location>
        <begin position="29"/>
        <end position="102"/>
    </location>
</feature>
<comment type="caution">
    <text evidence="2">The sequence shown here is derived from an EMBL/GenBank/DDBJ whole genome shotgun (WGS) entry which is preliminary data.</text>
</comment>
<feature type="compositionally biased region" description="Basic and acidic residues" evidence="1">
    <location>
        <begin position="45"/>
        <end position="55"/>
    </location>
</feature>
<proteinExistence type="predicted"/>
<evidence type="ECO:0000313" key="2">
    <source>
        <dbReference type="EMBL" id="KAA8631499.1"/>
    </source>
</evidence>
<organism evidence="2 3">
    <name type="scientific">Sordaria macrospora</name>
    <dbReference type="NCBI Taxonomy" id="5147"/>
    <lineage>
        <taxon>Eukaryota</taxon>
        <taxon>Fungi</taxon>
        <taxon>Dikarya</taxon>
        <taxon>Ascomycota</taxon>
        <taxon>Pezizomycotina</taxon>
        <taxon>Sordariomycetes</taxon>
        <taxon>Sordariomycetidae</taxon>
        <taxon>Sordariales</taxon>
        <taxon>Sordariaceae</taxon>
        <taxon>Sordaria</taxon>
    </lineage>
</organism>
<accession>A0A8S8ZPX6</accession>
<dbReference type="VEuPathDB" id="FungiDB:SMAC_07242"/>
<protein>
    <submittedName>
        <fullName evidence="2">Uncharacterized protein</fullName>
    </submittedName>
</protein>
<feature type="compositionally biased region" description="Polar residues" evidence="1">
    <location>
        <begin position="56"/>
        <end position="81"/>
    </location>
</feature>
<feature type="compositionally biased region" description="Pro residues" evidence="1">
    <location>
        <begin position="87"/>
        <end position="97"/>
    </location>
</feature>
<name>A0A8S8ZPX6_SORMA</name>
<gene>
    <name evidence="2" type="ORF">SMACR_07242</name>
</gene>
<dbReference type="EMBL" id="NMPR01000075">
    <property type="protein sequence ID" value="KAA8631499.1"/>
    <property type="molecule type" value="Genomic_DNA"/>
</dbReference>
<reference evidence="2 3" key="1">
    <citation type="submission" date="2017-07" db="EMBL/GenBank/DDBJ databases">
        <title>Genome sequence of the Sordaria macrospora wild type strain R19027.</title>
        <authorList>
            <person name="Nowrousian M."/>
            <person name="Teichert I."/>
            <person name="Kueck U."/>
        </authorList>
    </citation>
    <scope>NUCLEOTIDE SEQUENCE [LARGE SCALE GENOMIC DNA]</scope>
    <source>
        <strain evidence="2 3">R19027</strain>
        <tissue evidence="2">Mycelium</tissue>
    </source>
</reference>
<sequence length="228" mass="25122">MTGALPRSSKRRSGMMGVFCCLPTRRQRHLQVPRGQAMSQPLPLYHDDDPREKSQPDLSSPNPWLQPNNRPTSSASWASYLTSASTPPSPSPSPSNPTTPIDINARFASCTNHLNQIFGSHYVPTQISPPCPTRRPPPPQTSETAPPPLYTALSTSADMDLPSYADVLGRPSAVRATPREAPPSFEAAKIQEHEEGHGDDPFRWPGCEYCRVYSLWVCYWRGGGEVRG</sequence>
<dbReference type="AlphaFoldDB" id="A0A8S8ZPX6"/>
<dbReference type="OMA" id="GCEYCRV"/>
<feature type="compositionally biased region" description="Pro residues" evidence="1">
    <location>
        <begin position="127"/>
        <end position="149"/>
    </location>
</feature>
<dbReference type="Proteomes" id="UP000433876">
    <property type="component" value="Unassembled WGS sequence"/>
</dbReference>
<evidence type="ECO:0000256" key="1">
    <source>
        <dbReference type="SAM" id="MobiDB-lite"/>
    </source>
</evidence>